<comment type="caution">
    <text evidence="4">The sequence shown here is derived from an EMBL/GenBank/DDBJ whole genome shotgun (WGS) entry which is preliminary data.</text>
</comment>
<evidence type="ECO:0000313" key="4">
    <source>
        <dbReference type="EMBL" id="MFD1777531.1"/>
    </source>
</evidence>
<organism evidence="4 5">
    <name type="scientific">Fredinandcohnia salidurans</name>
    <dbReference type="NCBI Taxonomy" id="2595041"/>
    <lineage>
        <taxon>Bacteria</taxon>
        <taxon>Bacillati</taxon>
        <taxon>Bacillota</taxon>
        <taxon>Bacilli</taxon>
        <taxon>Bacillales</taxon>
        <taxon>Bacillaceae</taxon>
        <taxon>Fredinandcohnia</taxon>
    </lineage>
</organism>
<dbReference type="EMBL" id="JBHUEK010000005">
    <property type="protein sequence ID" value="MFD1777531.1"/>
    <property type="molecule type" value="Genomic_DNA"/>
</dbReference>
<feature type="chain" id="PRO_5047187379" evidence="2">
    <location>
        <begin position="18"/>
        <end position="254"/>
    </location>
</feature>
<dbReference type="RefSeq" id="WP_388034906.1">
    <property type="nucleotide sequence ID" value="NZ_JBHUEK010000005.1"/>
</dbReference>
<accession>A0ABW4MIW2</accession>
<gene>
    <name evidence="4" type="ORF">ACFSFW_02510</name>
</gene>
<name>A0ABW4MIW2_9BACI</name>
<evidence type="ECO:0000256" key="2">
    <source>
        <dbReference type="SAM" id="SignalP"/>
    </source>
</evidence>
<dbReference type="PROSITE" id="PS51257">
    <property type="entry name" value="PROKAR_LIPOPROTEIN"/>
    <property type="match status" value="1"/>
</dbReference>
<evidence type="ECO:0000313" key="5">
    <source>
        <dbReference type="Proteomes" id="UP001597227"/>
    </source>
</evidence>
<dbReference type="Pfam" id="PF13115">
    <property type="entry name" value="YtkA"/>
    <property type="match status" value="2"/>
</dbReference>
<keyword evidence="5" id="KW-1185">Reference proteome</keyword>
<feature type="signal peptide" evidence="2">
    <location>
        <begin position="1"/>
        <end position="17"/>
    </location>
</feature>
<feature type="compositionally biased region" description="Basic and acidic residues" evidence="1">
    <location>
        <begin position="146"/>
        <end position="158"/>
    </location>
</feature>
<protein>
    <submittedName>
        <fullName evidence="4">FixH family protein</fullName>
    </submittedName>
</protein>
<proteinExistence type="predicted"/>
<dbReference type="Proteomes" id="UP001597227">
    <property type="component" value="Unassembled WGS sequence"/>
</dbReference>
<feature type="region of interest" description="Disordered" evidence="1">
    <location>
        <begin position="132"/>
        <end position="162"/>
    </location>
</feature>
<reference evidence="5" key="1">
    <citation type="journal article" date="2019" name="Int. J. Syst. Evol. Microbiol.">
        <title>The Global Catalogue of Microorganisms (GCM) 10K type strain sequencing project: providing services to taxonomists for standard genome sequencing and annotation.</title>
        <authorList>
            <consortium name="The Broad Institute Genomics Platform"/>
            <consortium name="The Broad Institute Genome Sequencing Center for Infectious Disease"/>
            <person name="Wu L."/>
            <person name="Ma J."/>
        </authorList>
    </citation>
    <scope>NUCLEOTIDE SEQUENCE [LARGE SCALE GENOMIC DNA]</scope>
    <source>
        <strain evidence="5">CCUG 15531</strain>
    </source>
</reference>
<dbReference type="InterPro" id="IPR032693">
    <property type="entry name" value="YtkA-like_dom"/>
</dbReference>
<feature type="domain" description="YtkA-like" evidence="3">
    <location>
        <begin position="162"/>
        <end position="237"/>
    </location>
</feature>
<evidence type="ECO:0000256" key="1">
    <source>
        <dbReference type="SAM" id="MobiDB-lite"/>
    </source>
</evidence>
<feature type="domain" description="YtkA-like" evidence="3">
    <location>
        <begin position="38"/>
        <end position="114"/>
    </location>
</feature>
<keyword evidence="2" id="KW-0732">Signal</keyword>
<evidence type="ECO:0000259" key="3">
    <source>
        <dbReference type="Pfam" id="PF13115"/>
    </source>
</evidence>
<sequence length="254" mass="28071">MKKIGLFLFMAAIIMLAACNNETEKKNTNTTELIPIAVDVKLNPKKINPGEEVTLHAIVTQGEEAVEDADEVQFEIAQKGSEESEFLDGKHTSDGEYTAVKTFEQDGTYFVTAHVTARSMHTMPKVEVVIGNPSITEGPADEPTEDGDHHGSEHHHGSGDVSIDFPLETEYPVGKSSTLHVSFEESGAPLTDAIVRFEVWKEGAEKHEFIDASETENGVYQSDYTFAETGNYNIQVHIEKGEIHEHLEKKTNVK</sequence>